<gene>
    <name evidence="1" type="ORF">LCGC14_1324280</name>
</gene>
<dbReference type="EMBL" id="LAZR01007933">
    <property type="protein sequence ID" value="KKM81975.1"/>
    <property type="molecule type" value="Genomic_DNA"/>
</dbReference>
<evidence type="ECO:0008006" key="2">
    <source>
        <dbReference type="Google" id="ProtNLM"/>
    </source>
</evidence>
<accession>A0A0F9MZF2</accession>
<sequence>MTYLIAIDPGDKHTGVVELNEDGTRIQSYTYDPALTVKMLEDNLNFGASEHNEPLARMVVEKFQLYPNRTKFKAWSGLEVVELIGVIKYICKKAEIPCLMVAPPDVNAFWRNREIDPTIKKRLHTKHEVSAYRLGEYARVLRPLQPS</sequence>
<proteinExistence type="predicted"/>
<comment type="caution">
    <text evidence="1">The sequence shown here is derived from an EMBL/GenBank/DDBJ whole genome shotgun (WGS) entry which is preliminary data.</text>
</comment>
<organism evidence="1">
    <name type="scientific">marine sediment metagenome</name>
    <dbReference type="NCBI Taxonomy" id="412755"/>
    <lineage>
        <taxon>unclassified sequences</taxon>
        <taxon>metagenomes</taxon>
        <taxon>ecological metagenomes</taxon>
    </lineage>
</organism>
<evidence type="ECO:0000313" key="1">
    <source>
        <dbReference type="EMBL" id="KKM81975.1"/>
    </source>
</evidence>
<name>A0A0F9MZF2_9ZZZZ</name>
<protein>
    <recommendedName>
        <fullName evidence="2">YqgF/RNase H-like domain-containing protein</fullName>
    </recommendedName>
</protein>
<reference evidence="1" key="1">
    <citation type="journal article" date="2015" name="Nature">
        <title>Complex archaea that bridge the gap between prokaryotes and eukaryotes.</title>
        <authorList>
            <person name="Spang A."/>
            <person name="Saw J.H."/>
            <person name="Jorgensen S.L."/>
            <person name="Zaremba-Niedzwiedzka K."/>
            <person name="Martijn J."/>
            <person name="Lind A.E."/>
            <person name="van Eijk R."/>
            <person name="Schleper C."/>
            <person name="Guy L."/>
            <person name="Ettema T.J."/>
        </authorList>
    </citation>
    <scope>NUCLEOTIDE SEQUENCE</scope>
</reference>
<dbReference type="AlphaFoldDB" id="A0A0F9MZF2"/>